<evidence type="ECO:0000256" key="2">
    <source>
        <dbReference type="SAM" id="MobiDB-lite"/>
    </source>
</evidence>
<gene>
    <name evidence="3" type="ORF">GIY23_15420</name>
</gene>
<feature type="region of interest" description="Disordered" evidence="2">
    <location>
        <begin position="823"/>
        <end position="843"/>
    </location>
</feature>
<dbReference type="InterPro" id="IPR013496">
    <property type="entry name" value="CHP02680"/>
</dbReference>
<dbReference type="NCBIfam" id="TIGR02680">
    <property type="entry name" value="TIGR02680 family protein"/>
    <property type="match status" value="1"/>
</dbReference>
<feature type="region of interest" description="Disordered" evidence="2">
    <location>
        <begin position="1349"/>
        <end position="1373"/>
    </location>
</feature>
<proteinExistence type="predicted"/>
<evidence type="ECO:0000313" key="4">
    <source>
        <dbReference type="Proteomes" id="UP000371041"/>
    </source>
</evidence>
<protein>
    <submittedName>
        <fullName evidence="3">TIGR02680 family protein</fullName>
    </submittedName>
</protein>
<dbReference type="PANTHER" id="PTHR23159">
    <property type="entry name" value="CENTROSOMAL PROTEIN 2"/>
    <property type="match status" value="1"/>
</dbReference>
<dbReference type="Pfam" id="PF13558">
    <property type="entry name" value="SbcC_Walker_B"/>
    <property type="match status" value="1"/>
</dbReference>
<feature type="compositionally biased region" description="Basic and acidic residues" evidence="2">
    <location>
        <begin position="945"/>
        <end position="954"/>
    </location>
</feature>
<reference evidence="4" key="1">
    <citation type="submission" date="2019-11" db="EMBL/GenBank/DDBJ databases">
        <title>The complete genome sequence of Saccharopolyspora sp. E2A.</title>
        <authorList>
            <person name="Zhang G."/>
        </authorList>
    </citation>
    <scope>NUCLEOTIDE SEQUENCE [LARGE SCALE GENOMIC DNA]</scope>
    <source>
        <strain evidence="4">E2A</strain>
    </source>
</reference>
<evidence type="ECO:0000256" key="1">
    <source>
        <dbReference type="SAM" id="Coils"/>
    </source>
</evidence>
<dbReference type="InterPro" id="IPR027417">
    <property type="entry name" value="P-loop_NTPase"/>
</dbReference>
<dbReference type="Proteomes" id="UP000371041">
    <property type="component" value="Chromosome"/>
</dbReference>
<keyword evidence="4" id="KW-1185">Reference proteome</keyword>
<feature type="region of interest" description="Disordered" evidence="2">
    <location>
        <begin position="580"/>
        <end position="599"/>
    </location>
</feature>
<dbReference type="SUPFAM" id="SSF52540">
    <property type="entry name" value="P-loop containing nucleoside triphosphate hydrolases"/>
    <property type="match status" value="1"/>
</dbReference>
<feature type="coiled-coil region" evidence="1">
    <location>
        <begin position="1090"/>
        <end position="1141"/>
    </location>
</feature>
<feature type="compositionally biased region" description="Basic and acidic residues" evidence="2">
    <location>
        <begin position="341"/>
        <end position="396"/>
    </location>
</feature>
<dbReference type="KEGG" id="sace:GIY23_15420"/>
<dbReference type="RefSeq" id="WP_154077303.1">
    <property type="nucleotide sequence ID" value="NZ_CP045929.1"/>
</dbReference>
<accession>A0A5Q3Q7R9</accession>
<dbReference type="EMBL" id="CP045929">
    <property type="protein sequence ID" value="QGK70721.1"/>
    <property type="molecule type" value="Genomic_DNA"/>
</dbReference>
<organism evidence="3 4">
    <name type="scientific">Allosaccharopolyspora coralli</name>
    <dbReference type="NCBI Taxonomy" id="2665642"/>
    <lineage>
        <taxon>Bacteria</taxon>
        <taxon>Bacillati</taxon>
        <taxon>Actinomycetota</taxon>
        <taxon>Actinomycetes</taxon>
        <taxon>Pseudonocardiales</taxon>
        <taxon>Pseudonocardiaceae</taxon>
        <taxon>Allosaccharopolyspora</taxon>
    </lineage>
</organism>
<name>A0A5Q3Q7R9_9PSEU</name>
<feature type="region of interest" description="Disordered" evidence="2">
    <location>
        <begin position="326"/>
        <end position="412"/>
    </location>
</feature>
<evidence type="ECO:0000313" key="3">
    <source>
        <dbReference type="EMBL" id="QGK70721.1"/>
    </source>
</evidence>
<feature type="region of interest" description="Disordered" evidence="2">
    <location>
        <begin position="938"/>
        <end position="967"/>
    </location>
</feature>
<dbReference type="PANTHER" id="PTHR23159:SF31">
    <property type="entry name" value="CENTROSOME-ASSOCIATED PROTEIN CEP250 ISOFORM X1"/>
    <property type="match status" value="1"/>
</dbReference>
<sequence>MTRELPDPQLTRWQPLRAGLIDLFYYDSEEFWFHDGRLLLRGNNGTGKSKVLALTLPFLLDGDLSPHRVEPDADPKKRMDWNLLLGGAHPHSERLGYSWLEFGRLDEHGRVDIRTLGCGMKAVAGRGISRHWFFVTDQRVGDELDLVDATGTALSKDRLTDALADRGTTYDRARDYRRAVDEALFGFGAQRYGALVDLLVQLRQPHLSKRPDERTLSNALTEALPPLDQAVIADVAEAFRSLEEDRESLRSMTEAREAATSFLSHYRRYARIAARRRARQPRDAQTGYERVNRDLSAAEADHTAAEEQLEAAKSRVQELTNARTQLQAKEGALRASPEMRSAQELERSSEEVRRRTDEAQRLAGERDKSRNRLATRREQHTSAESRLAGTREELTTRRQSATEVASTARIADSHTEHVDTPLEGHAEPAAVRRAAEQLRDRQQRAVDHVDALLNDVDTADRKLADAQRRSAELDTEAGELAERTESADNAVEQRGADLVTAVRAHLDGATELRLPDPASTLAELELWVETLDGTNPAATAVNTAGHAATGELARADADLQAQQQDRNHRRAELIEEIDRLERGEDTSPPTPYTRDSAARANRDGAPLWRLVDFADEVTADDRAGIEAALEAAGILDGWVMPTGEVLDPEAEDVVVRAGTPARTSLATALRPAVDRDDPRAATVSDATVTEVLTAIGLADDALDTESTTAVSRRGRFRNGPVEGRWNKPVATYIGRSTREVARRARLADLRGELTTLDAQLTELADGRARLDERSAALKAEMVNLPDDAALRDAHARVSSLVAERERLTQRQSEATHALAAANEENRTARSALTTGADDAALPSDRSALNEVTRALQEYRTQLEGLWPAWRAVVDAERRAADTAAELADAEADLTDLAERASEAEQAALAAGEHHQTLRDTVGAAVEELERQLSEVTNSLSANTQHRGEADREVENALDARGNANGRREQLRTELAEATEHRTVATDSFRRFAQTGLLAVALPELEVPDSTTTWSPDPTVRLARKVNDELSDHAEDDHTWDRAQRRVTEEHKTLTETLTRQGNRATADLLDDGIVVEVEFHGRRTSVPDLVDALETEVSDRERLLDEREREILENHLVNEVASTLQELISAAENQVARMNEELAARPTSTGMRLRLVWRPRPDGPTGLNAARERLLRQNPDAWSEEDRSTVGSFLQERIADVRARDTAGTWLEQLTTALDYRGWHQFVIERHQNGQWKSATGPASGGERVLAASVPLFAAASSHYASAGNPHAPRLVTLDEAFAGVDDNARAKYLGLLAAFDLDVVMTSEREWGCYPEVPGLAIAQLSRTEGVDAVLVTHWQWNGSDRVQLERPDTDASTPQPPQPSAQDGLWA</sequence>
<feature type="region of interest" description="Disordered" evidence="2">
    <location>
        <begin position="467"/>
        <end position="491"/>
    </location>
</feature>
<keyword evidence="1" id="KW-0175">Coiled coil</keyword>